<dbReference type="AlphaFoldDB" id="A0A812PKR0"/>
<dbReference type="GO" id="GO:0070403">
    <property type="term" value="F:NAD+ binding"/>
    <property type="evidence" value="ECO:0007669"/>
    <property type="project" value="InterPro"/>
</dbReference>
<comment type="cofactor">
    <cofactor evidence="1">
        <name>Zn(2+)</name>
        <dbReference type="ChEBI" id="CHEBI:29105"/>
    </cofactor>
</comment>
<keyword evidence="3" id="KW-0479">Metal-binding</keyword>
<evidence type="ECO:0000256" key="5">
    <source>
        <dbReference type="ARBA" id="ARBA00023027"/>
    </source>
</evidence>
<dbReference type="SUPFAM" id="SSF52467">
    <property type="entry name" value="DHS-like NAD/FAD-binding domain"/>
    <property type="match status" value="1"/>
</dbReference>
<dbReference type="GO" id="GO:0005634">
    <property type="term" value="C:nucleus"/>
    <property type="evidence" value="ECO:0007669"/>
    <property type="project" value="TreeGrafter"/>
</dbReference>
<dbReference type="Gene3D" id="3.30.1600.10">
    <property type="entry name" value="SIR2/SIRT2 'Small Domain"/>
    <property type="match status" value="1"/>
</dbReference>
<dbReference type="OrthoDB" id="424012at2759"/>
<proteinExistence type="predicted"/>
<dbReference type="InterPro" id="IPR050134">
    <property type="entry name" value="NAD-dep_sirtuin_deacylases"/>
</dbReference>
<evidence type="ECO:0000256" key="6">
    <source>
        <dbReference type="PROSITE-ProRule" id="PRU00236"/>
    </source>
</evidence>
<accession>A0A812PKR0</accession>
<reference evidence="8" key="1">
    <citation type="submission" date="2021-02" db="EMBL/GenBank/DDBJ databases">
        <authorList>
            <person name="Dougan E. K."/>
            <person name="Rhodes N."/>
            <person name="Thang M."/>
            <person name="Chan C."/>
        </authorList>
    </citation>
    <scope>NUCLEOTIDE SEQUENCE</scope>
</reference>
<gene>
    <name evidence="8" type="primary">hst2</name>
    <name evidence="8" type="ORF">SPIL2461_LOCUS7957</name>
</gene>
<dbReference type="InterPro" id="IPR029035">
    <property type="entry name" value="DHS-like_NAD/FAD-binding_dom"/>
</dbReference>
<dbReference type="PANTHER" id="PTHR11085">
    <property type="entry name" value="NAD-DEPENDENT PROTEIN DEACYLASE SIRTUIN-5, MITOCHONDRIAL-RELATED"/>
    <property type="match status" value="1"/>
</dbReference>
<keyword evidence="4" id="KW-0862">Zinc</keyword>
<feature type="domain" description="Deacetylase sirtuin-type" evidence="7">
    <location>
        <begin position="14"/>
        <end position="281"/>
    </location>
</feature>
<dbReference type="GO" id="GO:0017136">
    <property type="term" value="F:histone deacetylase activity, NAD-dependent"/>
    <property type="evidence" value="ECO:0007669"/>
    <property type="project" value="TreeGrafter"/>
</dbReference>
<dbReference type="InterPro" id="IPR026590">
    <property type="entry name" value="Ssirtuin_cat_dom"/>
</dbReference>
<sequence length="292" mass="32315">MGPSLARVLTPGFVPLKSQTVQGLAEWILTSPSHRNIIVLAGAGASTAAGIPDFRSPGTGLYDNLQKYNLPTPQSIFSLDYFRKAPDAFYELARDLWPGLQGYQPTLTHQFISMLDRKGRLLRCFTQNIDGLERMAGLPPERLVAAHGSFDTASCITTGQRVPAEEVRQAVVFGKEGPKGWQALREKYGGLVKPDIVFFGENLPANFFNRRRLDFCNCHMLIVIGTSLSVHPFASLPHEPPASCIKILLNREDVEDFSFDISLLGDCDDHIRVLVNQLGWENEMAELAEASD</sequence>
<organism evidence="8 9">
    <name type="scientific">Symbiodinium pilosum</name>
    <name type="common">Dinoflagellate</name>
    <dbReference type="NCBI Taxonomy" id="2952"/>
    <lineage>
        <taxon>Eukaryota</taxon>
        <taxon>Sar</taxon>
        <taxon>Alveolata</taxon>
        <taxon>Dinophyceae</taxon>
        <taxon>Suessiales</taxon>
        <taxon>Symbiodiniaceae</taxon>
        <taxon>Symbiodinium</taxon>
    </lineage>
</organism>
<dbReference type="Gene3D" id="3.40.50.1220">
    <property type="entry name" value="TPP-binding domain"/>
    <property type="match status" value="1"/>
</dbReference>
<dbReference type="Pfam" id="PF02146">
    <property type="entry name" value="SIR2"/>
    <property type="match status" value="1"/>
</dbReference>
<protein>
    <submittedName>
        <fullName evidence="8">Hst2 protein</fullName>
    </submittedName>
</protein>
<evidence type="ECO:0000256" key="2">
    <source>
        <dbReference type="ARBA" id="ARBA00022679"/>
    </source>
</evidence>
<evidence type="ECO:0000256" key="3">
    <source>
        <dbReference type="ARBA" id="ARBA00022723"/>
    </source>
</evidence>
<dbReference type="Proteomes" id="UP000649617">
    <property type="component" value="Unassembled WGS sequence"/>
</dbReference>
<comment type="caution">
    <text evidence="6">Lacks conserved residue(s) required for the propagation of feature annotation.</text>
</comment>
<dbReference type="EMBL" id="CAJNIZ010012836">
    <property type="protein sequence ID" value="CAE7338895.1"/>
    <property type="molecule type" value="Genomic_DNA"/>
</dbReference>
<name>A0A812PKR0_SYMPI</name>
<dbReference type="InterPro" id="IPR026591">
    <property type="entry name" value="Sirtuin_cat_small_dom_sf"/>
</dbReference>
<dbReference type="PANTHER" id="PTHR11085:SF6">
    <property type="entry name" value="NAD-DEPENDENT PROTEIN DEACETYLASE SIRTUIN-2"/>
    <property type="match status" value="1"/>
</dbReference>
<comment type="caution">
    <text evidence="8">The sequence shown here is derived from an EMBL/GenBank/DDBJ whole genome shotgun (WGS) entry which is preliminary data.</text>
</comment>
<keyword evidence="2" id="KW-0808">Transferase</keyword>
<evidence type="ECO:0000313" key="9">
    <source>
        <dbReference type="Proteomes" id="UP000649617"/>
    </source>
</evidence>
<dbReference type="GO" id="GO:0046872">
    <property type="term" value="F:metal ion binding"/>
    <property type="evidence" value="ECO:0007669"/>
    <property type="project" value="UniProtKB-KW"/>
</dbReference>
<dbReference type="InterPro" id="IPR003000">
    <property type="entry name" value="Sirtuin"/>
</dbReference>
<evidence type="ECO:0000259" key="7">
    <source>
        <dbReference type="PROSITE" id="PS50305"/>
    </source>
</evidence>
<evidence type="ECO:0000256" key="4">
    <source>
        <dbReference type="ARBA" id="ARBA00022833"/>
    </source>
</evidence>
<keyword evidence="5" id="KW-0520">NAD</keyword>
<evidence type="ECO:0000256" key="1">
    <source>
        <dbReference type="ARBA" id="ARBA00001947"/>
    </source>
</evidence>
<dbReference type="PROSITE" id="PS50305">
    <property type="entry name" value="SIRTUIN"/>
    <property type="match status" value="1"/>
</dbReference>
<evidence type="ECO:0000313" key="8">
    <source>
        <dbReference type="EMBL" id="CAE7338895.1"/>
    </source>
</evidence>
<keyword evidence="9" id="KW-1185">Reference proteome</keyword>